<dbReference type="AlphaFoldDB" id="A0AAV2ICP4"/>
<accession>A0AAV2ICP4</accession>
<dbReference type="InterPro" id="IPR036058">
    <property type="entry name" value="Kazal_dom_sf"/>
</dbReference>
<proteinExistence type="predicted"/>
<evidence type="ECO:0000256" key="1">
    <source>
        <dbReference type="SAM" id="SignalP"/>
    </source>
</evidence>
<dbReference type="EMBL" id="CAXITT010000616">
    <property type="protein sequence ID" value="CAL1544352.1"/>
    <property type="molecule type" value="Genomic_DNA"/>
</dbReference>
<protein>
    <recommendedName>
        <fullName evidence="2">Kazal-like domain-containing protein</fullName>
    </recommendedName>
</protein>
<organism evidence="3 4">
    <name type="scientific">Lymnaea stagnalis</name>
    <name type="common">Great pond snail</name>
    <name type="synonym">Helix stagnalis</name>
    <dbReference type="NCBI Taxonomy" id="6523"/>
    <lineage>
        <taxon>Eukaryota</taxon>
        <taxon>Metazoa</taxon>
        <taxon>Spiralia</taxon>
        <taxon>Lophotrochozoa</taxon>
        <taxon>Mollusca</taxon>
        <taxon>Gastropoda</taxon>
        <taxon>Heterobranchia</taxon>
        <taxon>Euthyneura</taxon>
        <taxon>Panpulmonata</taxon>
        <taxon>Hygrophila</taxon>
        <taxon>Lymnaeoidea</taxon>
        <taxon>Lymnaeidae</taxon>
        <taxon>Lymnaea</taxon>
    </lineage>
</organism>
<dbReference type="InterPro" id="IPR002350">
    <property type="entry name" value="Kazal_dom"/>
</dbReference>
<evidence type="ECO:0000259" key="2">
    <source>
        <dbReference type="PROSITE" id="PS51465"/>
    </source>
</evidence>
<dbReference type="PROSITE" id="PS51465">
    <property type="entry name" value="KAZAL_2"/>
    <property type="match status" value="1"/>
</dbReference>
<feature type="domain" description="Kazal-like" evidence="2">
    <location>
        <begin position="25"/>
        <end position="79"/>
    </location>
</feature>
<evidence type="ECO:0000313" key="3">
    <source>
        <dbReference type="EMBL" id="CAL1544352.1"/>
    </source>
</evidence>
<dbReference type="Gene3D" id="3.30.60.30">
    <property type="match status" value="1"/>
</dbReference>
<keyword evidence="4" id="KW-1185">Reference proteome</keyword>
<name>A0AAV2ICP4_LYMST</name>
<dbReference type="SUPFAM" id="SSF100895">
    <property type="entry name" value="Kazal-type serine protease inhibitors"/>
    <property type="match status" value="1"/>
</dbReference>
<comment type="caution">
    <text evidence="3">The sequence shown here is derived from an EMBL/GenBank/DDBJ whole genome shotgun (WGS) entry which is preliminary data.</text>
</comment>
<dbReference type="Proteomes" id="UP001497497">
    <property type="component" value="Unassembled WGS sequence"/>
</dbReference>
<feature type="chain" id="PRO_5043573120" description="Kazal-like domain-containing protein" evidence="1">
    <location>
        <begin position="26"/>
        <end position="102"/>
    </location>
</feature>
<reference evidence="3 4" key="1">
    <citation type="submission" date="2024-04" db="EMBL/GenBank/DDBJ databases">
        <authorList>
            <consortium name="Genoscope - CEA"/>
            <person name="William W."/>
        </authorList>
    </citation>
    <scope>NUCLEOTIDE SEQUENCE [LARGE SCALE GENOMIC DNA]</scope>
</reference>
<dbReference type="SMART" id="SM00280">
    <property type="entry name" value="KAZAL"/>
    <property type="match status" value="1"/>
</dbReference>
<feature type="signal peptide" evidence="1">
    <location>
        <begin position="1"/>
        <end position="25"/>
    </location>
</feature>
<evidence type="ECO:0000313" key="4">
    <source>
        <dbReference type="Proteomes" id="UP001497497"/>
    </source>
</evidence>
<dbReference type="Pfam" id="PF00050">
    <property type="entry name" value="Kazal_1"/>
    <property type="match status" value="1"/>
</dbReference>
<sequence length="102" mass="11056">MVLKFVLATLSVMFLLIQTNTEVEAAVLPDCMFACIALYDPVCGSDGKTYGNGCSLSSANCGVPEASKVTLAHKGELLVLNIRFVESRETKQCHGFKKKKLI</sequence>
<gene>
    <name evidence="3" type="ORF">GSLYS_00017865001</name>
</gene>
<keyword evidence="1" id="KW-0732">Signal</keyword>